<name>A0ABP8AQD4_9ACTN</name>
<keyword evidence="3" id="KW-1185">Reference proteome</keyword>
<comment type="caution">
    <text evidence="2">The sequence shown here is derived from an EMBL/GenBank/DDBJ whole genome shotgun (WGS) entry which is preliminary data.</text>
</comment>
<protein>
    <submittedName>
        <fullName evidence="2">Uncharacterized protein</fullName>
    </submittedName>
</protein>
<feature type="region of interest" description="Disordered" evidence="1">
    <location>
        <begin position="1"/>
        <end position="50"/>
    </location>
</feature>
<organism evidence="2 3">
    <name type="scientific">Streptosporangium oxazolinicum</name>
    <dbReference type="NCBI Taxonomy" id="909287"/>
    <lineage>
        <taxon>Bacteria</taxon>
        <taxon>Bacillati</taxon>
        <taxon>Actinomycetota</taxon>
        <taxon>Actinomycetes</taxon>
        <taxon>Streptosporangiales</taxon>
        <taxon>Streptosporangiaceae</taxon>
        <taxon>Streptosporangium</taxon>
    </lineage>
</organism>
<gene>
    <name evidence="2" type="ORF">GCM10022252_22530</name>
</gene>
<evidence type="ECO:0000256" key="1">
    <source>
        <dbReference type="SAM" id="MobiDB-lite"/>
    </source>
</evidence>
<sequence>MQAVRGNKSGGTKVTKVKTHRGEPRRAQQAEGALHTEVAARWGSSTRWTS</sequence>
<evidence type="ECO:0000313" key="3">
    <source>
        <dbReference type="Proteomes" id="UP001501251"/>
    </source>
</evidence>
<proteinExistence type="predicted"/>
<accession>A0ABP8AQD4</accession>
<dbReference type="EMBL" id="BAABAQ010000003">
    <property type="protein sequence ID" value="GAA4188006.1"/>
    <property type="molecule type" value="Genomic_DNA"/>
</dbReference>
<dbReference type="RefSeq" id="WP_344917717.1">
    <property type="nucleotide sequence ID" value="NZ_BAABAQ010000003.1"/>
</dbReference>
<evidence type="ECO:0000313" key="2">
    <source>
        <dbReference type="EMBL" id="GAA4188006.1"/>
    </source>
</evidence>
<dbReference type="Proteomes" id="UP001501251">
    <property type="component" value="Unassembled WGS sequence"/>
</dbReference>
<reference evidence="3" key="1">
    <citation type="journal article" date="2019" name="Int. J. Syst. Evol. Microbiol.">
        <title>The Global Catalogue of Microorganisms (GCM) 10K type strain sequencing project: providing services to taxonomists for standard genome sequencing and annotation.</title>
        <authorList>
            <consortium name="The Broad Institute Genomics Platform"/>
            <consortium name="The Broad Institute Genome Sequencing Center for Infectious Disease"/>
            <person name="Wu L."/>
            <person name="Ma J."/>
        </authorList>
    </citation>
    <scope>NUCLEOTIDE SEQUENCE [LARGE SCALE GENOMIC DNA]</scope>
    <source>
        <strain evidence="3">JCM 17388</strain>
    </source>
</reference>